<accession>A0A0C1UIC9</accession>
<dbReference type="RefSeq" id="WP_145953073.1">
    <property type="nucleotide sequence ID" value="NZ_AYSO01000015.1"/>
</dbReference>
<dbReference type="Gene3D" id="1.10.246.150">
    <property type="match status" value="1"/>
</dbReference>
<gene>
    <name evidence="1" type="ORF">U732_1119</name>
</gene>
<evidence type="ECO:0000313" key="2">
    <source>
        <dbReference type="Proteomes" id="UP000031366"/>
    </source>
</evidence>
<evidence type="ECO:0000313" key="1">
    <source>
        <dbReference type="EMBL" id="KIE47095.1"/>
    </source>
</evidence>
<protein>
    <submittedName>
        <fullName evidence="1">Phage gp6-like head-tail connector family protein</fullName>
    </submittedName>
</protein>
<keyword evidence="2" id="KW-1185">Reference proteome</keyword>
<name>A0A0C1UIC9_9CLOT</name>
<dbReference type="AlphaFoldDB" id="A0A0C1UIC9"/>
<dbReference type="OrthoDB" id="9904975at2"/>
<dbReference type="Proteomes" id="UP000031366">
    <property type="component" value="Unassembled WGS sequence"/>
</dbReference>
<dbReference type="InterPro" id="IPR053746">
    <property type="entry name" value="Viral_HT_Connector_Assembly"/>
</dbReference>
<comment type="caution">
    <text evidence="1">The sequence shown here is derived from an EMBL/GenBank/DDBJ whole genome shotgun (WGS) entry which is preliminary data.</text>
</comment>
<proteinExistence type="predicted"/>
<sequence>MLTIQKVTTLLQLEEEENLNNYIEAVIPCIEQFVRDYIHLKKDEEIPIGLELTMCKMIEYNLTDAGIKRRKIKDVDIEFNTDYPDSIYKSLNKYIRLQVV</sequence>
<organism evidence="1 2">
    <name type="scientific">Clostridium argentinense CDC 2741</name>
    <dbReference type="NCBI Taxonomy" id="1418104"/>
    <lineage>
        <taxon>Bacteria</taxon>
        <taxon>Bacillati</taxon>
        <taxon>Bacillota</taxon>
        <taxon>Clostridia</taxon>
        <taxon>Eubacteriales</taxon>
        <taxon>Clostridiaceae</taxon>
        <taxon>Clostridium</taxon>
    </lineage>
</organism>
<reference evidence="1 2" key="1">
    <citation type="journal article" date="2015" name="Infect. Genet. Evol.">
        <title>Genomic sequences of six botulinum neurotoxin-producing strains representing three clostridial species illustrate the mobility and diversity of botulinum neurotoxin genes.</title>
        <authorList>
            <person name="Smith T.J."/>
            <person name="Hill K.K."/>
            <person name="Xie G."/>
            <person name="Foley B.T."/>
            <person name="Williamson C.H."/>
            <person name="Foster J.T."/>
            <person name="Johnson S.L."/>
            <person name="Chertkov O."/>
            <person name="Teshima H."/>
            <person name="Gibbons H.S."/>
            <person name="Johnsky L.A."/>
            <person name="Karavis M.A."/>
            <person name="Smith L.A."/>
        </authorList>
    </citation>
    <scope>NUCLEOTIDE SEQUENCE [LARGE SCALE GENOMIC DNA]</scope>
    <source>
        <strain evidence="1 2">CDC 2741</strain>
    </source>
</reference>
<dbReference type="EMBL" id="AYSO01000015">
    <property type="protein sequence ID" value="KIE47095.1"/>
    <property type="molecule type" value="Genomic_DNA"/>
</dbReference>